<sequence>MEIGAGSYRRGVPVLLRRTATTRLWKPWTTPLGRIERNYGICGVIHDSMVISLGEVAGSDLEPHLDGRRLQAGHGGLPGATYTPQSNGVLQRVVTPRTIELAKTLLSTLGVTVSMDAGHWAVRRKGFCRTDAEVDVIRMVDVWKGDVRAEHADDPCVQNPEGVRHIDYSWHPDQTDADEILLRTGPYVDTMSFCNPAFPTMGEEQEQFQGLAAMSDFTGAFATPRPNLGIQMLRQFTSLGPVREDATIVAIGDTRPSVMGWADAMSA</sequence>
<comment type="caution">
    <text evidence="1">The sequence shown here is derived from an EMBL/GenBank/DDBJ whole genome shotgun (WGS) entry which is preliminary data.</text>
</comment>
<organism evidence="1 2">
    <name type="scientific">Trichoglossum hirsutum</name>
    <dbReference type="NCBI Taxonomy" id="265104"/>
    <lineage>
        <taxon>Eukaryota</taxon>
        <taxon>Fungi</taxon>
        <taxon>Dikarya</taxon>
        <taxon>Ascomycota</taxon>
        <taxon>Pezizomycotina</taxon>
        <taxon>Geoglossomycetes</taxon>
        <taxon>Geoglossales</taxon>
        <taxon>Geoglossaceae</taxon>
        <taxon>Trichoglossum</taxon>
    </lineage>
</organism>
<keyword evidence="2" id="KW-1185">Reference proteome</keyword>
<proteinExistence type="predicted"/>
<reference evidence="1" key="1">
    <citation type="submission" date="2021-03" db="EMBL/GenBank/DDBJ databases">
        <title>Comparative genomics and phylogenomic investigation of the class Geoglossomycetes provide insights into ecological specialization and systematics.</title>
        <authorList>
            <person name="Melie T."/>
            <person name="Pirro S."/>
            <person name="Miller A.N."/>
            <person name="Quandt A."/>
        </authorList>
    </citation>
    <scope>NUCLEOTIDE SEQUENCE</scope>
    <source>
        <strain evidence="1">CAQ_001_2017</strain>
    </source>
</reference>
<evidence type="ECO:0000313" key="1">
    <source>
        <dbReference type="EMBL" id="KAH0566093.1"/>
    </source>
</evidence>
<dbReference type="Proteomes" id="UP000750711">
    <property type="component" value="Unassembled WGS sequence"/>
</dbReference>
<protein>
    <submittedName>
        <fullName evidence="1">Uncharacterized protein</fullName>
    </submittedName>
</protein>
<name>A0A9P8LIS8_9PEZI</name>
<accession>A0A9P8LIS8</accession>
<dbReference type="AlphaFoldDB" id="A0A9P8LIS8"/>
<evidence type="ECO:0000313" key="2">
    <source>
        <dbReference type="Proteomes" id="UP000750711"/>
    </source>
</evidence>
<gene>
    <name evidence="1" type="ORF">GP486_000508</name>
</gene>
<dbReference type="EMBL" id="JAGHQM010000035">
    <property type="protein sequence ID" value="KAH0566093.1"/>
    <property type="molecule type" value="Genomic_DNA"/>
</dbReference>